<name>A0A8J6BP26_ZIZPA</name>
<feature type="region of interest" description="Disordered" evidence="1">
    <location>
        <begin position="59"/>
        <end position="126"/>
    </location>
</feature>
<evidence type="ECO:0000256" key="1">
    <source>
        <dbReference type="SAM" id="MobiDB-lite"/>
    </source>
</evidence>
<keyword evidence="3" id="KW-1185">Reference proteome</keyword>
<dbReference type="Proteomes" id="UP000729402">
    <property type="component" value="Unassembled WGS sequence"/>
</dbReference>
<gene>
    <name evidence="2" type="ORF">GUJ93_ZPchr0012g19236</name>
</gene>
<reference evidence="2" key="1">
    <citation type="journal article" date="2021" name="bioRxiv">
        <title>Whole Genome Assembly and Annotation of Northern Wild Rice, Zizania palustris L., Supports a Whole Genome Duplication in the Zizania Genus.</title>
        <authorList>
            <person name="Haas M."/>
            <person name="Kono T."/>
            <person name="Macchietto M."/>
            <person name="Millas R."/>
            <person name="McGilp L."/>
            <person name="Shao M."/>
            <person name="Duquette J."/>
            <person name="Hirsch C.N."/>
            <person name="Kimball J."/>
        </authorList>
    </citation>
    <scope>NUCLEOTIDE SEQUENCE</scope>
    <source>
        <tissue evidence="2">Fresh leaf tissue</tissue>
    </source>
</reference>
<dbReference type="AlphaFoldDB" id="A0A8J6BP26"/>
<sequence length="126" mass="14636">MHDASILFLAQLKLTCEVVNDDEFVKRVAVLRRRLRPRHRVVVLPHLLRRRRRRWLRSRLPAPLPHRLSSRQPPDPARLHPSKGRRRREETPTSGTRSTTAETADPYTPTPSYFSSENHTGACSVM</sequence>
<protein>
    <submittedName>
        <fullName evidence="2">Uncharacterized protein</fullName>
    </submittedName>
</protein>
<evidence type="ECO:0000313" key="3">
    <source>
        <dbReference type="Proteomes" id="UP000729402"/>
    </source>
</evidence>
<accession>A0A8J6BP26</accession>
<evidence type="ECO:0000313" key="2">
    <source>
        <dbReference type="EMBL" id="KAG8091887.1"/>
    </source>
</evidence>
<dbReference type="EMBL" id="JAAALK010000080">
    <property type="protein sequence ID" value="KAG8091887.1"/>
    <property type="molecule type" value="Genomic_DNA"/>
</dbReference>
<comment type="caution">
    <text evidence="2">The sequence shown here is derived from an EMBL/GenBank/DDBJ whole genome shotgun (WGS) entry which is preliminary data.</text>
</comment>
<feature type="compositionally biased region" description="Polar residues" evidence="1">
    <location>
        <begin position="110"/>
        <end position="126"/>
    </location>
</feature>
<reference evidence="2" key="2">
    <citation type="submission" date="2021-02" db="EMBL/GenBank/DDBJ databases">
        <authorList>
            <person name="Kimball J.A."/>
            <person name="Haas M.W."/>
            <person name="Macchietto M."/>
            <person name="Kono T."/>
            <person name="Duquette J."/>
            <person name="Shao M."/>
        </authorList>
    </citation>
    <scope>NUCLEOTIDE SEQUENCE</scope>
    <source>
        <tissue evidence="2">Fresh leaf tissue</tissue>
    </source>
</reference>
<organism evidence="2 3">
    <name type="scientific">Zizania palustris</name>
    <name type="common">Northern wild rice</name>
    <dbReference type="NCBI Taxonomy" id="103762"/>
    <lineage>
        <taxon>Eukaryota</taxon>
        <taxon>Viridiplantae</taxon>
        <taxon>Streptophyta</taxon>
        <taxon>Embryophyta</taxon>
        <taxon>Tracheophyta</taxon>
        <taxon>Spermatophyta</taxon>
        <taxon>Magnoliopsida</taxon>
        <taxon>Liliopsida</taxon>
        <taxon>Poales</taxon>
        <taxon>Poaceae</taxon>
        <taxon>BOP clade</taxon>
        <taxon>Oryzoideae</taxon>
        <taxon>Oryzeae</taxon>
        <taxon>Zizaniinae</taxon>
        <taxon>Zizania</taxon>
    </lineage>
</organism>
<feature type="compositionally biased region" description="Polar residues" evidence="1">
    <location>
        <begin position="92"/>
        <end position="102"/>
    </location>
</feature>
<proteinExistence type="predicted"/>